<proteinExistence type="predicted"/>
<feature type="transmembrane region" description="Helical" evidence="1">
    <location>
        <begin position="92"/>
        <end position="123"/>
    </location>
</feature>
<protein>
    <submittedName>
        <fullName evidence="3">Tripartite tricarboxylate transporter TctB family protein</fullName>
    </submittedName>
</protein>
<keyword evidence="1" id="KW-0472">Membrane</keyword>
<evidence type="ECO:0000313" key="3">
    <source>
        <dbReference type="EMBL" id="NYZ20076.1"/>
    </source>
</evidence>
<feature type="domain" description="DUF1468" evidence="2">
    <location>
        <begin position="18"/>
        <end position="153"/>
    </location>
</feature>
<keyword evidence="4" id="KW-1185">Reference proteome</keyword>
<dbReference type="RefSeq" id="WP_180281850.1">
    <property type="nucleotide sequence ID" value="NZ_JABFDB010000006.1"/>
</dbReference>
<sequence>MVDMRVFARIATPLAMIVCIFLLSGRIFDNPRAAQMIPDSFGPAFWPTWLLWGVGICCALWALHEFWMLRKAPAAAAPAEEPKDEEEYDTKLAWIGMAVVFVYAYLIQQIGFPIATFLFLITWCLLGGYRRPVKVLLVGLLGTMAFLYMFVMIALMPLDRGHGVFDDITVATYRLLGIY</sequence>
<evidence type="ECO:0000259" key="2">
    <source>
        <dbReference type="Pfam" id="PF07331"/>
    </source>
</evidence>
<reference evidence="3 4" key="1">
    <citation type="submission" date="2020-05" db="EMBL/GenBank/DDBJ databases">
        <title>Azospirillum oleiclasticum sp. nov, a nitrogen-fixing and heavy crude oil-emulsifying bacterium isolated from the crude oil of Yumen Oilfield.</title>
        <authorList>
            <person name="Wu D."/>
            <person name="Cai M."/>
            <person name="Zhang X."/>
        </authorList>
    </citation>
    <scope>NUCLEOTIDE SEQUENCE [LARGE SCALE GENOMIC DNA]</scope>
    <source>
        <strain evidence="3 4">ROY-1-1-2</strain>
    </source>
</reference>
<name>A0ABX2T9Y5_9PROT</name>
<dbReference type="Pfam" id="PF07331">
    <property type="entry name" value="TctB"/>
    <property type="match status" value="1"/>
</dbReference>
<gene>
    <name evidence="3" type="ORF">HND93_10150</name>
</gene>
<organism evidence="3 4">
    <name type="scientific">Azospirillum oleiclasticum</name>
    <dbReference type="NCBI Taxonomy" id="2735135"/>
    <lineage>
        <taxon>Bacteria</taxon>
        <taxon>Pseudomonadati</taxon>
        <taxon>Pseudomonadota</taxon>
        <taxon>Alphaproteobacteria</taxon>
        <taxon>Rhodospirillales</taxon>
        <taxon>Azospirillaceae</taxon>
        <taxon>Azospirillum</taxon>
    </lineage>
</organism>
<keyword evidence="1" id="KW-0812">Transmembrane</keyword>
<dbReference type="EMBL" id="JABFDB010000006">
    <property type="protein sequence ID" value="NYZ20076.1"/>
    <property type="molecule type" value="Genomic_DNA"/>
</dbReference>
<feature type="transmembrane region" description="Helical" evidence="1">
    <location>
        <begin position="6"/>
        <end position="23"/>
    </location>
</feature>
<accession>A0ABX2T9Y5</accession>
<evidence type="ECO:0000256" key="1">
    <source>
        <dbReference type="SAM" id="Phobius"/>
    </source>
</evidence>
<dbReference type="Proteomes" id="UP000584642">
    <property type="component" value="Unassembled WGS sequence"/>
</dbReference>
<feature type="transmembrane region" description="Helical" evidence="1">
    <location>
        <begin position="135"/>
        <end position="156"/>
    </location>
</feature>
<feature type="transmembrane region" description="Helical" evidence="1">
    <location>
        <begin position="44"/>
        <end position="63"/>
    </location>
</feature>
<dbReference type="InterPro" id="IPR009936">
    <property type="entry name" value="DUF1468"/>
</dbReference>
<keyword evidence="1" id="KW-1133">Transmembrane helix</keyword>
<comment type="caution">
    <text evidence="3">The sequence shown here is derived from an EMBL/GenBank/DDBJ whole genome shotgun (WGS) entry which is preliminary data.</text>
</comment>
<evidence type="ECO:0000313" key="4">
    <source>
        <dbReference type="Proteomes" id="UP000584642"/>
    </source>
</evidence>